<dbReference type="GO" id="GO:0003700">
    <property type="term" value="F:DNA-binding transcription factor activity"/>
    <property type="evidence" value="ECO:0007669"/>
    <property type="project" value="TreeGrafter"/>
</dbReference>
<dbReference type="EMBL" id="MT437279">
    <property type="protein sequence ID" value="QRX85448.1"/>
    <property type="molecule type" value="Genomic_DNA"/>
</dbReference>
<accession>A0A894X7Y3</accession>
<proteinExistence type="inferred from homology"/>
<organism evidence="6">
    <name type="scientific">Pseudomonas aeruginosa</name>
    <dbReference type="NCBI Taxonomy" id="287"/>
    <lineage>
        <taxon>Bacteria</taxon>
        <taxon>Pseudomonadati</taxon>
        <taxon>Pseudomonadota</taxon>
        <taxon>Gammaproteobacteria</taxon>
        <taxon>Pseudomonadales</taxon>
        <taxon>Pseudomonadaceae</taxon>
        <taxon>Pseudomonas</taxon>
    </lineage>
</organism>
<dbReference type="SUPFAM" id="SSF53850">
    <property type="entry name" value="Periplasmic binding protein-like II"/>
    <property type="match status" value="1"/>
</dbReference>
<evidence type="ECO:0000313" key="6">
    <source>
        <dbReference type="EMBL" id="QRX85448.1"/>
    </source>
</evidence>
<feature type="domain" description="LysR substrate-binding" evidence="5">
    <location>
        <begin position="19"/>
        <end position="209"/>
    </location>
</feature>
<dbReference type="Gene3D" id="3.40.190.10">
    <property type="entry name" value="Periplasmic binding protein-like II"/>
    <property type="match status" value="2"/>
</dbReference>
<dbReference type="GO" id="GO:0032993">
    <property type="term" value="C:protein-DNA complex"/>
    <property type="evidence" value="ECO:0007669"/>
    <property type="project" value="TreeGrafter"/>
</dbReference>
<dbReference type="GO" id="GO:0003677">
    <property type="term" value="F:DNA binding"/>
    <property type="evidence" value="ECO:0007669"/>
    <property type="project" value="UniProtKB-KW"/>
</dbReference>
<protein>
    <submittedName>
        <fullName evidence="6">LysR family transcriptional regulator YbhD</fullName>
    </submittedName>
</protein>
<reference evidence="6" key="1">
    <citation type="journal article" name="Microorganisms">
        <title>Unravelling the Features of Success of VIM-Producing ST111 and ST235 Pseudomonas aeruginosa in a Greek Hospital.</title>
        <authorList>
            <person name="Papagiannitsis C.C."/>
            <person name="Verra A."/>
            <person name="Galani V."/>
            <person name="Xitsas S."/>
            <person name="Bitar I."/>
            <person name="Hrabak J."/>
            <person name="Petinaki E."/>
        </authorList>
    </citation>
    <scope>NUCLEOTIDE SEQUENCE</scope>
    <source>
        <strain evidence="6">Pae9047-Lar</strain>
    </source>
</reference>
<dbReference type="PANTHER" id="PTHR30346:SF0">
    <property type="entry name" value="HCA OPERON TRANSCRIPTIONAL ACTIVATOR HCAR"/>
    <property type="match status" value="1"/>
</dbReference>
<sequence length="222" mass="24631">MLRRFCRFSVDNITSQPAHLRLAIAPGVSSSQLSALLALQRAEEPEVSITFFEVAGDELLDGLREGRYDVGMSLQGASDPALETQPLWIEHMAVAIPLRLPLLEQASLTIADLQNYPIFRWEAETCSSLDRRLLARLPADPQNLQYVTSFEMMALWVSAGYGVGVSAQSRIKHAPGWGVSMRPLDDGPYEIVTHLHRPQGQANPVSERFERRALQIAKALPS</sequence>
<evidence type="ECO:0000256" key="3">
    <source>
        <dbReference type="ARBA" id="ARBA00023125"/>
    </source>
</evidence>
<evidence type="ECO:0000259" key="5">
    <source>
        <dbReference type="Pfam" id="PF03466"/>
    </source>
</evidence>
<dbReference type="InterPro" id="IPR005119">
    <property type="entry name" value="LysR_subst-bd"/>
</dbReference>
<evidence type="ECO:0000256" key="2">
    <source>
        <dbReference type="ARBA" id="ARBA00023015"/>
    </source>
</evidence>
<keyword evidence="2" id="KW-0805">Transcription regulation</keyword>
<comment type="similarity">
    <text evidence="1">Belongs to the LysR transcriptional regulatory family.</text>
</comment>
<dbReference type="PANTHER" id="PTHR30346">
    <property type="entry name" value="TRANSCRIPTIONAL DUAL REGULATOR HCAR-RELATED"/>
    <property type="match status" value="1"/>
</dbReference>
<keyword evidence="4" id="KW-0804">Transcription</keyword>
<dbReference type="CDD" id="cd08414">
    <property type="entry name" value="PBP2_LTTR_aromatics_like"/>
    <property type="match status" value="1"/>
</dbReference>
<evidence type="ECO:0000256" key="1">
    <source>
        <dbReference type="ARBA" id="ARBA00009437"/>
    </source>
</evidence>
<dbReference type="Pfam" id="PF03466">
    <property type="entry name" value="LysR_substrate"/>
    <property type="match status" value="1"/>
</dbReference>
<evidence type="ECO:0000256" key="4">
    <source>
        <dbReference type="ARBA" id="ARBA00023163"/>
    </source>
</evidence>
<keyword evidence="3" id="KW-0238">DNA-binding</keyword>
<name>A0A894X7Y3_PSEAI</name>
<dbReference type="AlphaFoldDB" id="A0A894X7Y3"/>